<accession>A0ABN3RL02</accession>
<proteinExistence type="predicted"/>
<gene>
    <name evidence="2" type="ORF">GCM10009864_19990</name>
</gene>
<evidence type="ECO:0000313" key="3">
    <source>
        <dbReference type="Proteomes" id="UP001500994"/>
    </source>
</evidence>
<comment type="caution">
    <text evidence="2">The sequence shown here is derived from an EMBL/GenBank/DDBJ whole genome shotgun (WGS) entry which is preliminary data.</text>
</comment>
<evidence type="ECO:0000313" key="2">
    <source>
        <dbReference type="EMBL" id="GAA2654822.1"/>
    </source>
</evidence>
<dbReference type="EMBL" id="BAAARK010000005">
    <property type="protein sequence ID" value="GAA2654822.1"/>
    <property type="molecule type" value="Genomic_DNA"/>
</dbReference>
<organism evidence="2 3">
    <name type="scientific">Streptomyces lunalinharesii</name>
    <dbReference type="NCBI Taxonomy" id="333384"/>
    <lineage>
        <taxon>Bacteria</taxon>
        <taxon>Bacillati</taxon>
        <taxon>Actinomycetota</taxon>
        <taxon>Actinomycetes</taxon>
        <taxon>Kitasatosporales</taxon>
        <taxon>Streptomycetaceae</taxon>
        <taxon>Streptomyces</taxon>
    </lineage>
</organism>
<evidence type="ECO:0000259" key="1">
    <source>
        <dbReference type="Pfam" id="PF20248"/>
    </source>
</evidence>
<reference evidence="2 3" key="1">
    <citation type="journal article" date="2019" name="Int. J. Syst. Evol. Microbiol.">
        <title>The Global Catalogue of Microorganisms (GCM) 10K type strain sequencing project: providing services to taxonomists for standard genome sequencing and annotation.</title>
        <authorList>
            <consortium name="The Broad Institute Genomics Platform"/>
            <consortium name="The Broad Institute Genome Sequencing Center for Infectious Disease"/>
            <person name="Wu L."/>
            <person name="Ma J."/>
        </authorList>
    </citation>
    <scope>NUCLEOTIDE SEQUENCE [LARGE SCALE GENOMIC DNA]</scope>
    <source>
        <strain evidence="2 3">JCM 16374</strain>
    </source>
</reference>
<dbReference type="RefSeq" id="WP_344574687.1">
    <property type="nucleotide sequence ID" value="NZ_BAAARK010000005.1"/>
</dbReference>
<keyword evidence="3" id="KW-1185">Reference proteome</keyword>
<dbReference type="Proteomes" id="UP001500994">
    <property type="component" value="Unassembled WGS sequence"/>
</dbReference>
<protein>
    <recommendedName>
        <fullName evidence="1">DUF6603 domain-containing protein</fullName>
    </recommendedName>
</protein>
<feature type="domain" description="DUF6603" evidence="1">
    <location>
        <begin position="734"/>
        <end position="1215"/>
    </location>
</feature>
<name>A0ABN3RL02_9ACTN</name>
<dbReference type="InterPro" id="IPR046538">
    <property type="entry name" value="DUF6603"/>
</dbReference>
<sequence length="1433" mass="150341">MPLSVSELRKALEIAQGDGSFQIGPVDLGIPDVLDLFGRFLPDGVIDLVNDVAVDVERLSVAGTIQLASQVTSVATVFFLPDEAWECVAGVRVDMRLPEGDGLPDEVKEIPAALERVGLGALHVVFGAEPKAGGGVQGRLGFGVDLNFPDSGAVPKPYVWGYAPLGSDQQWFVTGSFPDVPLESLDDLLEFADLQPGGFHLPPDVPQAIALALTGLAIKFVPRQAAQDSRRQAVDHDWLKAGLTVSLGTEWDAIPGALKIEALAAEFQVENPLSASPALVVGVGGRVQLGADVVVDVHVAYPDRTLSGTLTEPFPLVSLTGSLPPGMGIPDDAMVSALTVAGDLNPPPDRGYSFSATLQNAWRIGGDRIELTDVTLTVTSIGDETAGEVSAQWRIGETGTLDVTGAWTNAGGWSFRAEGSDIRPTDLFDALGITPPAFVTGLTIDELLVEFDEQANVTVVLHSAVDLGEQSAALELRIAAGGGETAVSGTLELKLPNRPMTFNVQAAQGEAGKWLAAKWDAGNEPVEGLDLLPALGLSSPADTPAALLPRLDSLTLWYEPGAGRAALAAAAGYTSWAFAAVDRAFGAAARLGLRASATQLPMVGDLIPADSDVGMEGVGFALTSTGWNEAAATAANELLAQVGEFGAAASGRADSAVLPTGWEAPVPAVPDGAVAAVMPVFPEQAPIAGLCLTLAYTVGGDEQEPLVLEVWNRRGGGNLPARLTQSFDAGRDLDLAIGPLRLKRIAVGYTDQRVFVAFDATLQVGPVEFALLGLGIAVDADFAAPGAEPVLSGATLRMDNPPLSIAGAFENRPDPGYSVLLGGSVAVEAKFFAMTALGAYARSRDGWSSVFLFGEAGGVGDASLFGPPAFTVTGLSGGFGVNSDVRMPTVEEVGEFPLVRRLSGSGSPSPQEVLELLMGPDAWVRPVSGSYWGAVGVQFTSFKFIQSRALAVVTFGNELAVMLLGRTTVTFPKSAQAGRKVQARLNIDLRLGYEDRKGLLSMDVAVADGSFVFHESARLTGGIAVYIWTGGPSRGDFAITAGGYHPSYNVPAHYPRPARMGFVWSPDNNIRVSAQMYTALTPNAIMAGGRLEARYEKGLLSAWFTAYVDALIQWNPFYLEVNVGVRIGVAFTIKVWFVKVRVSIEVGVDVDLWSPPLGGRVGVKVWFVSFSFGFGASRPSLPPQDWKEFRQQLPDPLAITPLSGLLPDIDPAELAARTAAQAPTAITAAGFIVETTSALPASQTYVNDVPFGEGGKTVDIRPMGKRDLTSEHRVAIKRNGSTFDWQQYGWTITQIKQDVPSALWGAPGKPGLDEGLIPGHLVGLRIKIPDPSVGNEVGPISTEALGVEALPEGRMPLRDAAPTGPVPATDPDSPSLIADTLAASGVKARRTAVHEALGRWSFAPADGALDKYAARAQSTLTDAPLVLPTTMAS</sequence>
<dbReference type="Pfam" id="PF20248">
    <property type="entry name" value="DUF6603"/>
    <property type="match status" value="1"/>
</dbReference>